<protein>
    <recommendedName>
        <fullName evidence="3">HSac2 domain-containing protein</fullName>
    </recommendedName>
</protein>
<dbReference type="OrthoDB" id="276721at2759"/>
<accession>A0A7R8V1E3</accession>
<feature type="domain" description="HSac2" evidence="3">
    <location>
        <begin position="108"/>
        <end position="256"/>
    </location>
</feature>
<dbReference type="PANTHER" id="PTHR31108">
    <property type="entry name" value="TUMOR PROTEIN P63-REGULATED GENE 1-LIKE PROTEIN"/>
    <property type="match status" value="1"/>
</dbReference>
<gene>
    <name evidence="4" type="ORF">HERILL_LOCUS13392</name>
</gene>
<evidence type="ECO:0000259" key="3">
    <source>
        <dbReference type="PROSITE" id="PS51791"/>
    </source>
</evidence>
<feature type="compositionally biased region" description="Polar residues" evidence="2">
    <location>
        <begin position="34"/>
        <end position="61"/>
    </location>
</feature>
<keyword evidence="5" id="KW-1185">Reference proteome</keyword>
<evidence type="ECO:0000313" key="4">
    <source>
        <dbReference type="EMBL" id="CAD7090938.1"/>
    </source>
</evidence>
<dbReference type="InterPro" id="IPR040242">
    <property type="entry name" value="TPRG1-like"/>
</dbReference>
<dbReference type="InterPro" id="IPR022158">
    <property type="entry name" value="Inositol_phosphatase"/>
</dbReference>
<organism evidence="4 5">
    <name type="scientific">Hermetia illucens</name>
    <name type="common">Black soldier fly</name>
    <dbReference type="NCBI Taxonomy" id="343691"/>
    <lineage>
        <taxon>Eukaryota</taxon>
        <taxon>Metazoa</taxon>
        <taxon>Ecdysozoa</taxon>
        <taxon>Arthropoda</taxon>
        <taxon>Hexapoda</taxon>
        <taxon>Insecta</taxon>
        <taxon>Pterygota</taxon>
        <taxon>Neoptera</taxon>
        <taxon>Endopterygota</taxon>
        <taxon>Diptera</taxon>
        <taxon>Brachycera</taxon>
        <taxon>Stratiomyomorpha</taxon>
        <taxon>Stratiomyidae</taxon>
        <taxon>Hermetiinae</taxon>
        <taxon>Hermetia</taxon>
    </lineage>
</organism>
<dbReference type="Proteomes" id="UP000594454">
    <property type="component" value="Chromosome 5"/>
</dbReference>
<evidence type="ECO:0000256" key="2">
    <source>
        <dbReference type="SAM" id="MobiDB-lite"/>
    </source>
</evidence>
<sequence length="372" mass="41263">MFRAEENAKASARAGGDSDPDDSNNSFAGATLKISGSESISPEQDARQYQTQGIGGATSSVLSGSDGGAVGSISGASVPDGPQPVNAEQPQQVVFVKPKVGSPKNFFSFREGLLEQAVADCVNIILRPANDVDIIGTWLLTEISHWDHERERIYILTTKTLLEVKYDFISLRILQNTKLRLFQIDKLIRGTLTYPEGSLIPAIGGLSNGVATLISDGFNVCKDYNRFSSQGLTVANRFNFSSFKPIERNEHGIRIMWNKGQPIGWMASWNPFTNEIPWKTITDHPLYNYQDPYNSANIKEGLDKFRKYYSVDGFYDALVQTISNNNSKNADNTTICKFEEGPIVMQNYIGIGAMIHNKHNFGFFKVRGKFSF</sequence>
<proteinExistence type="inferred from homology"/>
<dbReference type="AlphaFoldDB" id="A0A7R8V1E3"/>
<dbReference type="InterPro" id="IPR034753">
    <property type="entry name" value="hSac2"/>
</dbReference>
<dbReference type="PANTHER" id="PTHR31108:SF1">
    <property type="entry name" value="HSAC2 DOMAIN-CONTAINING PROTEIN"/>
    <property type="match status" value="1"/>
</dbReference>
<comment type="similarity">
    <text evidence="1">Belongs to the TPRG1 family.</text>
</comment>
<dbReference type="InParanoid" id="A0A7R8V1E3"/>
<reference evidence="4 5" key="1">
    <citation type="submission" date="2020-11" db="EMBL/GenBank/DDBJ databases">
        <authorList>
            <person name="Wallbank WR R."/>
            <person name="Pardo Diaz C."/>
            <person name="Kozak K."/>
            <person name="Martin S."/>
            <person name="Jiggins C."/>
            <person name="Moest M."/>
            <person name="Warren A I."/>
            <person name="Generalovic N T."/>
            <person name="Byers J.R.P. K."/>
            <person name="Montejo-Kovacevich G."/>
            <person name="Yen C E."/>
        </authorList>
    </citation>
    <scope>NUCLEOTIDE SEQUENCE [LARGE SCALE GENOMIC DNA]</scope>
</reference>
<evidence type="ECO:0000313" key="5">
    <source>
        <dbReference type="Proteomes" id="UP000594454"/>
    </source>
</evidence>
<dbReference type="Pfam" id="PF12456">
    <property type="entry name" value="hSac2"/>
    <property type="match status" value="1"/>
</dbReference>
<name>A0A7R8V1E3_HERIL</name>
<dbReference type="PROSITE" id="PS51791">
    <property type="entry name" value="HSAC2"/>
    <property type="match status" value="1"/>
</dbReference>
<dbReference type="GO" id="GO:0005737">
    <property type="term" value="C:cytoplasm"/>
    <property type="evidence" value="ECO:0007669"/>
    <property type="project" value="TreeGrafter"/>
</dbReference>
<evidence type="ECO:0000256" key="1">
    <source>
        <dbReference type="ARBA" id="ARBA00009163"/>
    </source>
</evidence>
<feature type="region of interest" description="Disordered" evidence="2">
    <location>
        <begin position="1"/>
        <end position="61"/>
    </location>
</feature>
<dbReference type="OMA" id="FIMLNCE"/>
<dbReference type="EMBL" id="LR899013">
    <property type="protein sequence ID" value="CAD7090938.1"/>
    <property type="molecule type" value="Genomic_DNA"/>
</dbReference>